<comment type="subcellular location">
    <subcellularLocation>
        <location evidence="1">Cell membrane</location>
        <topology evidence="1">Multi-pass membrane protein</topology>
    </subcellularLocation>
</comment>
<feature type="transmembrane region" description="Helical" evidence="6">
    <location>
        <begin position="321"/>
        <end position="347"/>
    </location>
</feature>
<protein>
    <submittedName>
        <fullName evidence="8">Amino acid permease</fullName>
    </submittedName>
</protein>
<dbReference type="InterPro" id="IPR000182">
    <property type="entry name" value="GNAT_dom"/>
</dbReference>
<feature type="transmembrane region" description="Helical" evidence="6">
    <location>
        <begin position="189"/>
        <end position="209"/>
    </location>
</feature>
<evidence type="ECO:0000256" key="2">
    <source>
        <dbReference type="ARBA" id="ARBA00022475"/>
    </source>
</evidence>
<keyword evidence="4 6" id="KW-1133">Transmembrane helix</keyword>
<dbReference type="Pfam" id="PF00583">
    <property type="entry name" value="Acetyltransf_1"/>
    <property type="match status" value="1"/>
</dbReference>
<dbReference type="Pfam" id="PF13520">
    <property type="entry name" value="AA_permease_2"/>
    <property type="match status" value="1"/>
</dbReference>
<feature type="transmembrane region" description="Helical" evidence="6">
    <location>
        <begin position="89"/>
        <end position="107"/>
    </location>
</feature>
<dbReference type="SUPFAM" id="SSF55729">
    <property type="entry name" value="Acyl-CoA N-acyltransferases (Nat)"/>
    <property type="match status" value="1"/>
</dbReference>
<evidence type="ECO:0000256" key="3">
    <source>
        <dbReference type="ARBA" id="ARBA00022692"/>
    </source>
</evidence>
<dbReference type="eggNOG" id="COG0531">
    <property type="taxonomic scope" value="Bacteria"/>
</dbReference>
<feature type="transmembrane region" description="Helical" evidence="6">
    <location>
        <begin position="128"/>
        <end position="156"/>
    </location>
</feature>
<evidence type="ECO:0000259" key="7">
    <source>
        <dbReference type="PROSITE" id="PS51186"/>
    </source>
</evidence>
<feature type="transmembrane region" description="Helical" evidence="6">
    <location>
        <begin position="6"/>
        <end position="26"/>
    </location>
</feature>
<dbReference type="InterPro" id="IPR050367">
    <property type="entry name" value="APC_superfamily"/>
</dbReference>
<evidence type="ECO:0000256" key="5">
    <source>
        <dbReference type="ARBA" id="ARBA00023136"/>
    </source>
</evidence>
<evidence type="ECO:0000313" key="8">
    <source>
        <dbReference type="EMBL" id="AEE26889.1"/>
    </source>
</evidence>
<dbReference type="GO" id="GO:0005886">
    <property type="term" value="C:plasma membrane"/>
    <property type="evidence" value="ECO:0007669"/>
    <property type="project" value="UniProtKB-SubCell"/>
</dbReference>
<organism evidence="8 9">
    <name type="scientific">Francisella hispaniensis</name>
    <dbReference type="NCBI Taxonomy" id="622488"/>
    <lineage>
        <taxon>Bacteria</taxon>
        <taxon>Pseudomonadati</taxon>
        <taxon>Pseudomonadota</taxon>
        <taxon>Gammaproteobacteria</taxon>
        <taxon>Thiotrichales</taxon>
        <taxon>Francisellaceae</taxon>
        <taxon>Francisella</taxon>
    </lineage>
</organism>
<feature type="transmembrane region" description="Helical" evidence="6">
    <location>
        <begin position="399"/>
        <end position="417"/>
    </location>
</feature>
<dbReference type="PANTHER" id="PTHR42770">
    <property type="entry name" value="AMINO ACID TRANSPORTER-RELATED"/>
    <property type="match status" value="1"/>
</dbReference>
<feature type="transmembrane region" description="Helical" evidence="6">
    <location>
        <begin position="162"/>
        <end position="182"/>
    </location>
</feature>
<feature type="transmembrane region" description="Helical" evidence="6">
    <location>
        <begin position="451"/>
        <end position="469"/>
    </location>
</feature>
<feature type="transmembrane region" description="Helical" evidence="6">
    <location>
        <begin position="229"/>
        <end position="247"/>
    </location>
</feature>
<dbReference type="InterPro" id="IPR041496">
    <property type="entry name" value="YitH/HolE_GNAT"/>
</dbReference>
<dbReference type="EMBL" id="CP002558">
    <property type="protein sequence ID" value="AEE26889.1"/>
    <property type="molecule type" value="Genomic_DNA"/>
</dbReference>
<feature type="domain" description="N-acetyltransferase" evidence="7">
    <location>
        <begin position="485"/>
        <end position="618"/>
    </location>
</feature>
<dbReference type="InterPro" id="IPR002293">
    <property type="entry name" value="AA/rel_permease1"/>
</dbReference>
<dbReference type="GO" id="GO:0016747">
    <property type="term" value="F:acyltransferase activity, transferring groups other than amino-acyl groups"/>
    <property type="evidence" value="ECO:0007669"/>
    <property type="project" value="InterPro"/>
</dbReference>
<dbReference type="Gene3D" id="3.40.630.90">
    <property type="match status" value="1"/>
</dbReference>
<feature type="transmembrane region" description="Helical" evidence="6">
    <location>
        <begin position="374"/>
        <end position="393"/>
    </location>
</feature>
<dbReference type="PANTHER" id="PTHR42770:SF16">
    <property type="entry name" value="AMINO ACID PERMEASE"/>
    <property type="match status" value="1"/>
</dbReference>
<keyword evidence="3 6" id="KW-0812">Transmembrane</keyword>
<dbReference type="KEGG" id="fcn:FN3523_1586"/>
<dbReference type="AlphaFoldDB" id="F4BHE5"/>
<evidence type="ECO:0000256" key="6">
    <source>
        <dbReference type="SAM" id="Phobius"/>
    </source>
</evidence>
<dbReference type="GO" id="GO:0022857">
    <property type="term" value="F:transmembrane transporter activity"/>
    <property type="evidence" value="ECO:0007669"/>
    <property type="project" value="InterPro"/>
</dbReference>
<sequence length="768" mass="86948">MYLFGWIIVLNTYFKNYLFFCSIIFFNNISNQSTMGINRAVTPYKQELAKKLNLFHLIAFGLNYMIPFAPAIIFGIIAKTSGTTVSLPYLFAMIIMSFTAFSYVYMVKRNPVAGSLYSYVESIFGKRLGFLAGWILFLDYILIPTVVAMSATIYLQHYIPEIPYYVILCSYVLITGLFNLLGINIVANVGLILLVIIEILLIICLFVLGSSAISTSQGLLSLRPFEFNSISGLFTATTLCVLSYLGYDAISTLAEEAKNPRRDVPKAIIISLLFSGFMMFILGYLAVLATPNISSNFNSQDWVQSALFYIMSNAGGYSFTIAFTAGLIVCMVIFNIVATAAGARLLYGMGRDRAIPRAIFGKVNKKFKTPHNNILIIIVIELVLGLFLNLNYIVDLVNFGAILGFTILNIAVFYKIFCKNKIEKSYKNITMLIPLAGAVSMLIMISMMEKYTLTVGIIWSIIGVVLMFSNKHLKPFRNNSSSLTLNISISGQNNKHEQIQVLKSYWNYDHWNVSNSLLEMIDTINPESMIIIEQEQKVIGSIVAYNYDSNFAYFGLYYIVSEFRGQNYGAYLTGAALMLWQRRNVACDSVFSQVLKYQKLGFKPIYENRRFVFSLEITHKISKNILPAKSVDINDIIKYDSEHFYCTREKEITFWIKHKLNESFVYLNSETKQIEGLVCIVPSKEAYRVGPLYAKNPKICIELLKAATNNKINKLINIDIPMINSNKDILINHFNMTQTSLKFIRMHKGNLITKNINNLYGHLSIELG</sequence>
<name>F4BHE5_9GAMM</name>
<dbReference type="eggNOG" id="COG0454">
    <property type="taxonomic scope" value="Bacteria"/>
</dbReference>
<dbReference type="HOGENOM" id="CLU_363608_0_0_6"/>
<feature type="transmembrane region" description="Helical" evidence="6">
    <location>
        <begin position="268"/>
        <end position="289"/>
    </location>
</feature>
<dbReference type="PROSITE" id="PS51186">
    <property type="entry name" value="GNAT"/>
    <property type="match status" value="1"/>
</dbReference>
<evidence type="ECO:0000256" key="1">
    <source>
        <dbReference type="ARBA" id="ARBA00004651"/>
    </source>
</evidence>
<dbReference type="Pfam" id="PF18014">
    <property type="entry name" value="Acetyltransf_18"/>
    <property type="match status" value="1"/>
</dbReference>
<feature type="transmembrane region" description="Helical" evidence="6">
    <location>
        <begin position="429"/>
        <end position="445"/>
    </location>
</feature>
<dbReference type="Proteomes" id="UP000008303">
    <property type="component" value="Chromosome"/>
</dbReference>
<feature type="transmembrane region" description="Helical" evidence="6">
    <location>
        <begin position="54"/>
        <end position="77"/>
    </location>
</feature>
<dbReference type="Gene3D" id="1.20.1740.10">
    <property type="entry name" value="Amino acid/polyamine transporter I"/>
    <property type="match status" value="1"/>
</dbReference>
<dbReference type="Gene3D" id="3.40.630.30">
    <property type="match status" value="1"/>
</dbReference>
<dbReference type="InterPro" id="IPR016181">
    <property type="entry name" value="Acyl_CoA_acyltransferase"/>
</dbReference>
<dbReference type="PATRIC" id="fig|676032.3.peg.1597"/>
<gene>
    <name evidence="8" type="ordered locus">FN3523_1586</name>
</gene>
<keyword evidence="5 6" id="KW-0472">Membrane</keyword>
<keyword evidence="2" id="KW-1003">Cell membrane</keyword>
<accession>F4BHE5</accession>
<evidence type="ECO:0000256" key="4">
    <source>
        <dbReference type="ARBA" id="ARBA00022989"/>
    </source>
</evidence>
<evidence type="ECO:0000313" key="9">
    <source>
        <dbReference type="Proteomes" id="UP000008303"/>
    </source>
</evidence>
<reference evidence="9" key="1">
    <citation type="journal article" date="2011" name="Appl. Environ. Microbiol.">
        <title>Common ancestry and novel genetic traits of Francisella novicida-like isolates from North America and Australia as revealed by comparative genomic analyses.</title>
        <authorList>
            <person name="Siddaramappa S."/>
            <person name="Challacombe J.F."/>
            <person name="Petersen J.M."/>
            <person name="Pillai S."/>
            <person name="Hogg G."/>
            <person name="Kuske C.R."/>
        </authorList>
    </citation>
    <scope>NUCLEOTIDE SEQUENCE [LARGE SCALE GENOMIC DNA]</scope>
    <source>
        <strain evidence="9">3523</strain>
    </source>
</reference>
<proteinExistence type="predicted"/>